<comment type="caution">
    <text evidence="2">The sequence shown here is derived from an EMBL/GenBank/DDBJ whole genome shotgun (WGS) entry which is preliminary data.</text>
</comment>
<dbReference type="Proteomes" id="UP000239209">
    <property type="component" value="Unassembled WGS sequence"/>
</dbReference>
<protein>
    <submittedName>
        <fullName evidence="2">Uncharacterized protein</fullName>
    </submittedName>
</protein>
<dbReference type="OrthoDB" id="3404394at2"/>
<dbReference type="RefSeq" id="WP_106125118.1">
    <property type="nucleotide sequence ID" value="NZ_PVZG01000002.1"/>
</dbReference>
<feature type="compositionally biased region" description="Low complexity" evidence="1">
    <location>
        <begin position="1"/>
        <end position="22"/>
    </location>
</feature>
<proteinExistence type="predicted"/>
<sequence length="104" mass="11093">MFQEYASAGPAGRPGQQAGCPPLRAEATSDPIYPYAVRVGYHETVRVPMTAAGLRSLRDSLTALLATGTPEEAEDFVADWARAHHAVVRTSSWPQRPAGDIMGG</sequence>
<organism evidence="2 3">
    <name type="scientific">Pseudosporangium ferrugineum</name>
    <dbReference type="NCBI Taxonomy" id="439699"/>
    <lineage>
        <taxon>Bacteria</taxon>
        <taxon>Bacillati</taxon>
        <taxon>Actinomycetota</taxon>
        <taxon>Actinomycetes</taxon>
        <taxon>Micromonosporales</taxon>
        <taxon>Micromonosporaceae</taxon>
        <taxon>Pseudosporangium</taxon>
    </lineage>
</organism>
<evidence type="ECO:0000313" key="3">
    <source>
        <dbReference type="Proteomes" id="UP000239209"/>
    </source>
</evidence>
<accession>A0A2T0SEN2</accession>
<feature type="region of interest" description="Disordered" evidence="1">
    <location>
        <begin position="1"/>
        <end position="25"/>
    </location>
</feature>
<evidence type="ECO:0000256" key="1">
    <source>
        <dbReference type="SAM" id="MobiDB-lite"/>
    </source>
</evidence>
<dbReference type="AlphaFoldDB" id="A0A2T0SEN2"/>
<dbReference type="EMBL" id="PVZG01000002">
    <property type="protein sequence ID" value="PRY31878.1"/>
    <property type="molecule type" value="Genomic_DNA"/>
</dbReference>
<reference evidence="2 3" key="1">
    <citation type="submission" date="2018-03" db="EMBL/GenBank/DDBJ databases">
        <title>Genomic Encyclopedia of Archaeal and Bacterial Type Strains, Phase II (KMG-II): from individual species to whole genera.</title>
        <authorList>
            <person name="Goeker M."/>
        </authorList>
    </citation>
    <scope>NUCLEOTIDE SEQUENCE [LARGE SCALE GENOMIC DNA]</scope>
    <source>
        <strain evidence="2 3">DSM 45348</strain>
    </source>
</reference>
<name>A0A2T0SEN2_9ACTN</name>
<keyword evidence="3" id="KW-1185">Reference proteome</keyword>
<evidence type="ECO:0000313" key="2">
    <source>
        <dbReference type="EMBL" id="PRY31878.1"/>
    </source>
</evidence>
<gene>
    <name evidence="2" type="ORF">CLV70_10289</name>
</gene>